<evidence type="ECO:0000313" key="2">
    <source>
        <dbReference type="Proteomes" id="UP000030854"/>
    </source>
</evidence>
<keyword evidence="2" id="KW-1185">Reference proteome</keyword>
<comment type="caution">
    <text evidence="1">The sequence shown here is derived from an EMBL/GenBank/DDBJ whole genome shotgun (WGS) entry which is preliminary data.</text>
</comment>
<dbReference type="AlphaFoldDB" id="A0A0B1P5N9"/>
<dbReference type="Proteomes" id="UP000030854">
    <property type="component" value="Unassembled WGS sequence"/>
</dbReference>
<reference evidence="1 2" key="1">
    <citation type="journal article" date="2014" name="BMC Genomics">
        <title>Adaptive genomic structural variation in the grape powdery mildew pathogen, Erysiphe necator.</title>
        <authorList>
            <person name="Jones L."/>
            <person name="Riaz S."/>
            <person name="Morales-Cruz A."/>
            <person name="Amrine K.C."/>
            <person name="McGuire B."/>
            <person name="Gubler W.D."/>
            <person name="Walker M.A."/>
            <person name="Cantu D."/>
        </authorList>
    </citation>
    <scope>NUCLEOTIDE SEQUENCE [LARGE SCALE GENOMIC DNA]</scope>
    <source>
        <strain evidence="2">c</strain>
    </source>
</reference>
<accession>A0A0B1P5N9</accession>
<dbReference type="EMBL" id="JNVN01002426">
    <property type="protein sequence ID" value="KHJ31984.1"/>
    <property type="molecule type" value="Genomic_DNA"/>
</dbReference>
<sequence length="448" mass="50836">MRKDQYFKAFSTMLKGAALKLYYTSIKPNPLITTIKGLCENIRETFEGNEYKRSMLTKWNNTSLKSIMEKNPEKDVELCLQLLIEDLRTTQMALQSNFRDDTSFQNKLMTACQAHPACSIACSIPASSSVALINNLRSSISTYLAVENDKNQFQINNTIGNLVDNSDKNEQYFIDRQYYSDLSNRRNKSSNSRQRTPVKRCFICQKSGCWSSRHSAIERYNKNFKRVAERRYDQFLVEFEGKSDYDDDNNDTEIETLITDINKFEISDSEAFITEVGTINLTEASKLITKLSDRSAVHALLRKNDYIEEHRIMTPKLKSSFIVSDRYGPSKFHGIMIDTGAAGKSTAGYNQYLAYCQLFSSIPINESEKGSVNATFGIGSTTSIGSIIIGTPIGECEFHILKTNTPFLLSLNDMDKRGIILDNLRNILVTNNGGSIRIVRKFGHPFMM</sequence>
<proteinExistence type="predicted"/>
<evidence type="ECO:0000313" key="1">
    <source>
        <dbReference type="EMBL" id="KHJ31984.1"/>
    </source>
</evidence>
<protein>
    <submittedName>
        <fullName evidence="1">Uncharacterized protein</fullName>
    </submittedName>
</protein>
<gene>
    <name evidence="1" type="ORF">EV44_g3858</name>
</gene>
<name>A0A0B1P5N9_UNCNE</name>
<dbReference type="HOGENOM" id="CLU_031263_0_0_1"/>
<organism evidence="1 2">
    <name type="scientific">Uncinula necator</name>
    <name type="common">Grape powdery mildew</name>
    <dbReference type="NCBI Taxonomy" id="52586"/>
    <lineage>
        <taxon>Eukaryota</taxon>
        <taxon>Fungi</taxon>
        <taxon>Dikarya</taxon>
        <taxon>Ascomycota</taxon>
        <taxon>Pezizomycotina</taxon>
        <taxon>Leotiomycetes</taxon>
        <taxon>Erysiphales</taxon>
        <taxon>Erysiphaceae</taxon>
        <taxon>Erysiphe</taxon>
    </lineage>
</organism>